<proteinExistence type="predicted"/>
<dbReference type="GO" id="GO:0012505">
    <property type="term" value="C:endomembrane system"/>
    <property type="evidence" value="ECO:0007669"/>
    <property type="project" value="TreeGrafter"/>
</dbReference>
<feature type="transmembrane region" description="Helical" evidence="1">
    <location>
        <begin position="12"/>
        <end position="32"/>
    </location>
</feature>
<dbReference type="GO" id="GO:0016746">
    <property type="term" value="F:acyltransferase activity"/>
    <property type="evidence" value="ECO:0007669"/>
    <property type="project" value="UniProtKB-KW"/>
</dbReference>
<organism evidence="3">
    <name type="scientific">Albugo laibachii Nc14</name>
    <dbReference type="NCBI Taxonomy" id="890382"/>
    <lineage>
        <taxon>Eukaryota</taxon>
        <taxon>Sar</taxon>
        <taxon>Stramenopiles</taxon>
        <taxon>Oomycota</taxon>
        <taxon>Peronosporomycetes</taxon>
        <taxon>Albuginales</taxon>
        <taxon>Albuginaceae</taxon>
        <taxon>Albugo</taxon>
    </lineage>
</organism>
<keyword evidence="1" id="KW-1133">Transmembrane helix</keyword>
<keyword evidence="1" id="KW-0812">Transmembrane</keyword>
<dbReference type="PANTHER" id="PTHR10983">
    <property type="entry name" value="1-ACYLGLYCEROL-3-PHOSPHATE ACYLTRANSFERASE-RELATED"/>
    <property type="match status" value="1"/>
</dbReference>
<keyword evidence="1" id="KW-0472">Membrane</keyword>
<sequence length="388" mass="45667">MLVLLRSVFNIIWLLWNSMLINVIQVSTYYLIRPFDTSLYRIIMGYVISFSITLFLTACSSTIQALWIEIASSCFPKTNLTLCGDIPTDPSRPIIILCNHQIDSDWWFLFQMARSAKAAGNIKIVLKEQLKYVPIVGWGMRWFEFLFLRRRLDHDLQHIRDYMQSLIHDEFPFWLVFFPEGTTIHQEYVEKSQLFAQKQGRPKFEKVLLPRVSGLQVILDAVDAAEPDIYDMTIAFPSYSGEIPTTEMGYTRKCDTEIPSMKTLLARRSSRKPIWIHGEKFEYQYVKKDLQNFLDTRWKAKEELLQHFAEHRKFPNSDSARNVVLPASKSIVLKLWIGFFCLCVVLPFVTLSFLPLYTFWVIYCFIYSIFDRTTSFLWPYLLQLIETK</sequence>
<dbReference type="HOGENOM" id="CLU_712529_0_0_1"/>
<dbReference type="EMBL" id="FR824192">
    <property type="protein sequence ID" value="CCA22190.1"/>
    <property type="molecule type" value="Genomic_DNA"/>
</dbReference>
<dbReference type="AlphaFoldDB" id="F0WLM4"/>
<dbReference type="CDD" id="cd07990">
    <property type="entry name" value="LPLAT_LCLAT1-like"/>
    <property type="match status" value="1"/>
</dbReference>
<dbReference type="InterPro" id="IPR002123">
    <property type="entry name" value="Plipid/glycerol_acylTrfase"/>
</dbReference>
<feature type="transmembrane region" description="Helical" evidence="1">
    <location>
        <begin position="38"/>
        <end position="59"/>
    </location>
</feature>
<dbReference type="Pfam" id="PF01553">
    <property type="entry name" value="Acyltransferase"/>
    <property type="match status" value="1"/>
</dbReference>
<keyword evidence="3" id="KW-0808">Transferase</keyword>
<reference evidence="3" key="2">
    <citation type="submission" date="2011-02" db="EMBL/GenBank/DDBJ databases">
        <authorList>
            <person name="MacLean D."/>
        </authorList>
    </citation>
    <scope>NUCLEOTIDE SEQUENCE</scope>
</reference>
<evidence type="ECO:0000256" key="1">
    <source>
        <dbReference type="SAM" id="Phobius"/>
    </source>
</evidence>
<dbReference type="SUPFAM" id="SSF69593">
    <property type="entry name" value="Glycerol-3-phosphate (1)-acyltransferase"/>
    <property type="match status" value="1"/>
</dbReference>
<feature type="domain" description="Phospholipid/glycerol acyltransferase" evidence="2">
    <location>
        <begin position="94"/>
        <end position="216"/>
    </location>
</feature>
<dbReference type="PANTHER" id="PTHR10983:SF16">
    <property type="entry name" value="LYSOCARDIOLIPIN ACYLTRANSFERASE 1"/>
    <property type="match status" value="1"/>
</dbReference>
<evidence type="ECO:0000313" key="3">
    <source>
        <dbReference type="EMBL" id="CCA22190.1"/>
    </source>
</evidence>
<feature type="transmembrane region" description="Helical" evidence="1">
    <location>
        <begin position="331"/>
        <end position="354"/>
    </location>
</feature>
<protein>
    <submittedName>
        <fullName evidence="3">1acylsnglycerol3phosphate acyltransferase putative</fullName>
    </submittedName>
</protein>
<name>F0WLM4_9STRA</name>
<gene>
    <name evidence="3" type="primary">AlNc14C147G7413</name>
    <name evidence="3" type="ORF">ALNC14_083330</name>
</gene>
<dbReference type="SMART" id="SM00563">
    <property type="entry name" value="PlsC"/>
    <property type="match status" value="1"/>
</dbReference>
<evidence type="ECO:0000259" key="2">
    <source>
        <dbReference type="SMART" id="SM00563"/>
    </source>
</evidence>
<reference evidence="3" key="1">
    <citation type="journal article" date="2011" name="PLoS Biol.">
        <title>Gene gain and loss during evolution of obligate parasitism in the white rust pathogen of Arabidopsis thaliana.</title>
        <authorList>
            <person name="Kemen E."/>
            <person name="Gardiner A."/>
            <person name="Schultz-Larsen T."/>
            <person name="Kemen A.C."/>
            <person name="Balmuth A.L."/>
            <person name="Robert-Seilaniantz A."/>
            <person name="Bailey K."/>
            <person name="Holub E."/>
            <person name="Studholme D.J."/>
            <person name="Maclean D."/>
            <person name="Jones J.D."/>
        </authorList>
    </citation>
    <scope>NUCLEOTIDE SEQUENCE</scope>
</reference>
<accession>F0WLM4</accession>
<keyword evidence="3" id="KW-0012">Acyltransferase</keyword>